<dbReference type="EMBL" id="JAHUTI010041947">
    <property type="protein sequence ID" value="MED6246055.1"/>
    <property type="molecule type" value="Genomic_DNA"/>
</dbReference>
<gene>
    <name evidence="7" type="primary">CSMD3_3</name>
    <name evidence="7" type="ORF">ATANTOWER_012221</name>
</gene>
<accession>A0ABU7B8W9</accession>
<sequence>IACSHPSIHYIFSYLYLHIRDGPDQTSPQIGQFSGTSVQEGVSSTANHVLIKFHSDFSTSGFFELHYYAYQLRTCQPPPPVANATFLTNDDEFEIGDIIRYSCQPGFTLVGSEILTCRLGERLQMDGSPPVCQDRQPAGRPPALSWWQTASLLFIKIRICRFFGTKYHNLTQSGHSSSV</sequence>
<dbReference type="InterPro" id="IPR000859">
    <property type="entry name" value="CUB_dom"/>
</dbReference>
<keyword evidence="8" id="KW-1185">Reference proteome</keyword>
<evidence type="ECO:0000259" key="6">
    <source>
        <dbReference type="PROSITE" id="PS50923"/>
    </source>
</evidence>
<organism evidence="7 8">
    <name type="scientific">Ataeniobius toweri</name>
    <dbReference type="NCBI Taxonomy" id="208326"/>
    <lineage>
        <taxon>Eukaryota</taxon>
        <taxon>Metazoa</taxon>
        <taxon>Chordata</taxon>
        <taxon>Craniata</taxon>
        <taxon>Vertebrata</taxon>
        <taxon>Euteleostomi</taxon>
        <taxon>Actinopterygii</taxon>
        <taxon>Neopterygii</taxon>
        <taxon>Teleostei</taxon>
        <taxon>Neoteleostei</taxon>
        <taxon>Acanthomorphata</taxon>
        <taxon>Ovalentaria</taxon>
        <taxon>Atherinomorphae</taxon>
        <taxon>Cyprinodontiformes</taxon>
        <taxon>Goodeidae</taxon>
        <taxon>Ataeniobius</taxon>
    </lineage>
</organism>
<dbReference type="CDD" id="cd00041">
    <property type="entry name" value="CUB"/>
    <property type="match status" value="1"/>
</dbReference>
<protein>
    <submittedName>
        <fullName evidence="7">CUB and sushi domain-containing protein 3</fullName>
    </submittedName>
</protein>
<dbReference type="CDD" id="cd00033">
    <property type="entry name" value="CCP"/>
    <property type="match status" value="1"/>
</dbReference>
<dbReference type="InterPro" id="IPR035976">
    <property type="entry name" value="Sushi/SCR/CCP_sf"/>
</dbReference>
<feature type="non-terminal residue" evidence="7">
    <location>
        <position position="1"/>
    </location>
</feature>
<evidence type="ECO:0000313" key="8">
    <source>
        <dbReference type="Proteomes" id="UP001345963"/>
    </source>
</evidence>
<evidence type="ECO:0000313" key="7">
    <source>
        <dbReference type="EMBL" id="MED6246055.1"/>
    </source>
</evidence>
<dbReference type="Proteomes" id="UP001345963">
    <property type="component" value="Unassembled WGS sequence"/>
</dbReference>
<evidence type="ECO:0000256" key="3">
    <source>
        <dbReference type="ARBA" id="ARBA00022737"/>
    </source>
</evidence>
<dbReference type="InterPro" id="IPR051277">
    <property type="entry name" value="SEZ6_CSMD_C4BPB_Regulators"/>
</dbReference>
<name>A0ABU7B8W9_9TELE</name>
<dbReference type="PANTHER" id="PTHR45656:SF4">
    <property type="entry name" value="PROTEIN CBR-CLEC-78"/>
    <property type="match status" value="1"/>
</dbReference>
<comment type="caution">
    <text evidence="5">Lacks conserved residue(s) required for the propagation of feature annotation.</text>
</comment>
<evidence type="ECO:0000256" key="4">
    <source>
        <dbReference type="ARBA" id="ARBA00023157"/>
    </source>
</evidence>
<feature type="domain" description="Sushi" evidence="6">
    <location>
        <begin position="73"/>
        <end position="134"/>
    </location>
</feature>
<dbReference type="Pfam" id="PF00431">
    <property type="entry name" value="CUB"/>
    <property type="match status" value="1"/>
</dbReference>
<keyword evidence="3" id="KW-0677">Repeat</keyword>
<dbReference type="InterPro" id="IPR000436">
    <property type="entry name" value="Sushi_SCR_CCP_dom"/>
</dbReference>
<keyword evidence="1 5" id="KW-0768">Sushi</keyword>
<dbReference type="SMART" id="SM00032">
    <property type="entry name" value="CCP"/>
    <property type="match status" value="1"/>
</dbReference>
<dbReference type="InterPro" id="IPR035914">
    <property type="entry name" value="Sperma_CUB_dom_sf"/>
</dbReference>
<evidence type="ECO:0000256" key="5">
    <source>
        <dbReference type="PROSITE-ProRule" id="PRU00302"/>
    </source>
</evidence>
<proteinExistence type="predicted"/>
<dbReference type="Gene3D" id="2.10.70.10">
    <property type="entry name" value="Complement Module, domain 1"/>
    <property type="match status" value="1"/>
</dbReference>
<comment type="caution">
    <text evidence="7">The sequence shown here is derived from an EMBL/GenBank/DDBJ whole genome shotgun (WGS) entry which is preliminary data.</text>
</comment>
<evidence type="ECO:0000256" key="1">
    <source>
        <dbReference type="ARBA" id="ARBA00022659"/>
    </source>
</evidence>
<reference evidence="7 8" key="1">
    <citation type="submission" date="2021-07" db="EMBL/GenBank/DDBJ databases">
        <authorList>
            <person name="Palmer J.M."/>
        </authorList>
    </citation>
    <scope>NUCLEOTIDE SEQUENCE [LARGE SCALE GENOMIC DNA]</scope>
    <source>
        <strain evidence="7 8">AT_MEX2019</strain>
        <tissue evidence="7">Muscle</tissue>
    </source>
</reference>
<dbReference type="PANTHER" id="PTHR45656">
    <property type="entry name" value="PROTEIN CBR-CLEC-78"/>
    <property type="match status" value="1"/>
</dbReference>
<dbReference type="SUPFAM" id="SSF49854">
    <property type="entry name" value="Spermadhesin, CUB domain"/>
    <property type="match status" value="1"/>
</dbReference>
<dbReference type="Pfam" id="PF00084">
    <property type="entry name" value="Sushi"/>
    <property type="match status" value="1"/>
</dbReference>
<keyword evidence="2" id="KW-0732">Signal</keyword>
<evidence type="ECO:0000256" key="2">
    <source>
        <dbReference type="ARBA" id="ARBA00022729"/>
    </source>
</evidence>
<dbReference type="Gene3D" id="2.60.120.290">
    <property type="entry name" value="Spermadhesin, CUB domain"/>
    <property type="match status" value="1"/>
</dbReference>
<dbReference type="SUPFAM" id="SSF57535">
    <property type="entry name" value="Complement control module/SCR domain"/>
    <property type="match status" value="1"/>
</dbReference>
<keyword evidence="4" id="KW-1015">Disulfide bond</keyword>
<dbReference type="PROSITE" id="PS50923">
    <property type="entry name" value="SUSHI"/>
    <property type="match status" value="1"/>
</dbReference>